<dbReference type="Proteomes" id="UP001229421">
    <property type="component" value="Unassembled WGS sequence"/>
</dbReference>
<feature type="compositionally biased region" description="Basic and acidic residues" evidence="1">
    <location>
        <begin position="36"/>
        <end position="57"/>
    </location>
</feature>
<feature type="compositionally biased region" description="Low complexity" evidence="1">
    <location>
        <begin position="62"/>
        <end position="77"/>
    </location>
</feature>
<dbReference type="EMBL" id="JAUHHV010000005">
    <property type="protein sequence ID" value="KAK1422764.1"/>
    <property type="molecule type" value="Genomic_DNA"/>
</dbReference>
<sequence>MPSKKRKAAAKKKKINPHQNASVDVEQKKNGSSVDVEQKKNGSFENKSKDDNAKEVNIEVGSKSNIHNRSSSSSSNTSDDDSRVVEKNIVVVESAPTESVPIVETVPEKISPIVDPVKPVDPLLQEVSQVFDEIKNDSKKDLVLEEQTVAVSETSETNVSDECVTPSVVDDSVLKENDVENASLVLNDYEISSTPAKNLISEVNGADETNTIGHSNTQAPAASTAVAVQSRTSWKSCCGIFELFSGSESLIVDETDRIEPWGC</sequence>
<feature type="region of interest" description="Disordered" evidence="1">
    <location>
        <begin position="1"/>
        <end position="85"/>
    </location>
</feature>
<keyword evidence="3" id="KW-1185">Reference proteome</keyword>
<gene>
    <name evidence="2" type="ORF">QVD17_18050</name>
</gene>
<comment type="caution">
    <text evidence="2">The sequence shown here is derived from an EMBL/GenBank/DDBJ whole genome shotgun (WGS) entry which is preliminary data.</text>
</comment>
<dbReference type="PANTHER" id="PTHR37187">
    <property type="entry name" value="EXPRESSED PROTEIN"/>
    <property type="match status" value="1"/>
</dbReference>
<reference evidence="2" key="1">
    <citation type="journal article" date="2023" name="bioRxiv">
        <title>Improved chromosome-level genome assembly for marigold (Tagetes erecta).</title>
        <authorList>
            <person name="Jiang F."/>
            <person name="Yuan L."/>
            <person name="Wang S."/>
            <person name="Wang H."/>
            <person name="Xu D."/>
            <person name="Wang A."/>
            <person name="Fan W."/>
        </authorList>
    </citation>
    <scope>NUCLEOTIDE SEQUENCE</scope>
    <source>
        <strain evidence="2">WSJ</strain>
        <tissue evidence="2">Leaf</tissue>
    </source>
</reference>
<evidence type="ECO:0000313" key="2">
    <source>
        <dbReference type="EMBL" id="KAK1422764.1"/>
    </source>
</evidence>
<dbReference type="AlphaFoldDB" id="A0AAD8NVW0"/>
<proteinExistence type="predicted"/>
<organism evidence="2 3">
    <name type="scientific">Tagetes erecta</name>
    <name type="common">African marigold</name>
    <dbReference type="NCBI Taxonomy" id="13708"/>
    <lineage>
        <taxon>Eukaryota</taxon>
        <taxon>Viridiplantae</taxon>
        <taxon>Streptophyta</taxon>
        <taxon>Embryophyta</taxon>
        <taxon>Tracheophyta</taxon>
        <taxon>Spermatophyta</taxon>
        <taxon>Magnoliopsida</taxon>
        <taxon>eudicotyledons</taxon>
        <taxon>Gunneridae</taxon>
        <taxon>Pentapetalae</taxon>
        <taxon>asterids</taxon>
        <taxon>campanulids</taxon>
        <taxon>Asterales</taxon>
        <taxon>Asteraceae</taxon>
        <taxon>Asteroideae</taxon>
        <taxon>Heliantheae alliance</taxon>
        <taxon>Tageteae</taxon>
        <taxon>Tagetes</taxon>
    </lineage>
</organism>
<evidence type="ECO:0000313" key="3">
    <source>
        <dbReference type="Proteomes" id="UP001229421"/>
    </source>
</evidence>
<dbReference type="PANTHER" id="PTHR37187:SF7">
    <property type="entry name" value="EXPRESSED PROTEIN"/>
    <property type="match status" value="1"/>
</dbReference>
<name>A0AAD8NVW0_TARER</name>
<feature type="compositionally biased region" description="Basic residues" evidence="1">
    <location>
        <begin position="1"/>
        <end position="16"/>
    </location>
</feature>
<evidence type="ECO:0000256" key="1">
    <source>
        <dbReference type="SAM" id="MobiDB-lite"/>
    </source>
</evidence>
<accession>A0AAD8NVW0</accession>
<protein>
    <submittedName>
        <fullName evidence="2">Uncharacterized protein</fullName>
    </submittedName>
</protein>